<feature type="domain" description="SHSP" evidence="3">
    <location>
        <begin position="44"/>
        <end position="156"/>
    </location>
</feature>
<comment type="similarity">
    <text evidence="1 2">Belongs to the small heat shock protein (HSP20) family.</text>
</comment>
<evidence type="ECO:0000256" key="2">
    <source>
        <dbReference type="RuleBase" id="RU003616"/>
    </source>
</evidence>
<dbReference type="InterPro" id="IPR031107">
    <property type="entry name" value="Small_HSP"/>
</dbReference>
<dbReference type="AlphaFoldDB" id="A0A0K2GC51"/>
<gene>
    <name evidence="4" type="ORF">NITMOv2_2007</name>
</gene>
<accession>A0A0K2GC51</accession>
<name>A0A0K2GC51_NITMO</name>
<dbReference type="STRING" id="42253.NITMOv2_2007"/>
<dbReference type="Gene3D" id="2.60.40.790">
    <property type="match status" value="1"/>
</dbReference>
<dbReference type="RefSeq" id="WP_053379592.1">
    <property type="nucleotide sequence ID" value="NZ_CP011801.1"/>
</dbReference>
<dbReference type="InterPro" id="IPR002068">
    <property type="entry name" value="A-crystallin/Hsp20_dom"/>
</dbReference>
<sequence length="156" mass="17907">MELMTKLKDIIPWKRKSVETQDVMSLRDDINQLFDRFLMSPFETGFARAGQGLDMTETDEHVIIRAEVPGLDPKRLDVQVRSGVLQISYEQEHEWRDNGGQGAGRRYAAFHRSVALPEGLDTLRAEATCKHGLLMIRIPWSEEAKERSRRIVVSVE</sequence>
<dbReference type="EMBL" id="CP011801">
    <property type="protein sequence ID" value="ALA58424.1"/>
    <property type="molecule type" value="Genomic_DNA"/>
</dbReference>
<dbReference type="PROSITE" id="PS01031">
    <property type="entry name" value="SHSP"/>
    <property type="match status" value="1"/>
</dbReference>
<dbReference type="PATRIC" id="fig|42253.5.peg.1978"/>
<keyword evidence="5" id="KW-1185">Reference proteome</keyword>
<protein>
    <submittedName>
        <fullName evidence="4">Putative Molecular chaperone</fullName>
    </submittedName>
</protein>
<dbReference type="PANTHER" id="PTHR11527">
    <property type="entry name" value="HEAT-SHOCK PROTEIN 20 FAMILY MEMBER"/>
    <property type="match status" value="1"/>
</dbReference>
<dbReference type="Pfam" id="PF00011">
    <property type="entry name" value="HSP20"/>
    <property type="match status" value="1"/>
</dbReference>
<dbReference type="OrthoDB" id="9808910at2"/>
<evidence type="ECO:0000313" key="5">
    <source>
        <dbReference type="Proteomes" id="UP000069205"/>
    </source>
</evidence>
<evidence type="ECO:0000256" key="1">
    <source>
        <dbReference type="PROSITE-ProRule" id="PRU00285"/>
    </source>
</evidence>
<organism evidence="4 5">
    <name type="scientific">Nitrospira moscoviensis</name>
    <dbReference type="NCBI Taxonomy" id="42253"/>
    <lineage>
        <taxon>Bacteria</taxon>
        <taxon>Pseudomonadati</taxon>
        <taxon>Nitrospirota</taxon>
        <taxon>Nitrospiria</taxon>
        <taxon>Nitrospirales</taxon>
        <taxon>Nitrospiraceae</taxon>
        <taxon>Nitrospira</taxon>
    </lineage>
</organism>
<proteinExistence type="inferred from homology"/>
<reference evidence="4 5" key="1">
    <citation type="journal article" date="2015" name="Proc. Natl. Acad. Sci. U.S.A.">
        <title>Expanded metabolic versatility of ubiquitous nitrite-oxidizing bacteria from the genus Nitrospira.</title>
        <authorList>
            <person name="Koch H."/>
            <person name="Lucker S."/>
            <person name="Albertsen M."/>
            <person name="Kitzinger K."/>
            <person name="Herbold C."/>
            <person name="Spieck E."/>
            <person name="Nielsen P.H."/>
            <person name="Wagner M."/>
            <person name="Daims H."/>
        </authorList>
    </citation>
    <scope>NUCLEOTIDE SEQUENCE [LARGE SCALE GENOMIC DNA]</scope>
    <source>
        <strain evidence="4 5">NSP M-1</strain>
    </source>
</reference>
<evidence type="ECO:0000313" key="4">
    <source>
        <dbReference type="EMBL" id="ALA58424.1"/>
    </source>
</evidence>
<evidence type="ECO:0000259" key="3">
    <source>
        <dbReference type="PROSITE" id="PS01031"/>
    </source>
</evidence>
<dbReference type="KEGG" id="nmv:NITMOv2_2007"/>
<dbReference type="CDD" id="cd06464">
    <property type="entry name" value="ACD_sHsps-like"/>
    <property type="match status" value="1"/>
</dbReference>
<dbReference type="Proteomes" id="UP000069205">
    <property type="component" value="Chromosome"/>
</dbReference>
<dbReference type="SUPFAM" id="SSF49764">
    <property type="entry name" value="HSP20-like chaperones"/>
    <property type="match status" value="1"/>
</dbReference>
<dbReference type="InterPro" id="IPR008978">
    <property type="entry name" value="HSP20-like_chaperone"/>
</dbReference>